<protein>
    <submittedName>
        <fullName evidence="3">Anti-sigma regulatory factor (Ser/Thr protein kinase)</fullName>
    </submittedName>
</protein>
<dbReference type="CDD" id="cd16936">
    <property type="entry name" value="HATPase_RsbW-like"/>
    <property type="match status" value="1"/>
</dbReference>
<dbReference type="InterPro" id="IPR003594">
    <property type="entry name" value="HATPase_dom"/>
</dbReference>
<dbReference type="OrthoDB" id="3425746at2"/>
<keyword evidence="1" id="KW-0418">Kinase</keyword>
<sequence length="166" mass="18279">MYQHQLSTQPADDVRREGASAEGVSFDGRKVSWWLSTDLRSVRRARRLARETLVEWGFDDQVEVAELLVSELVGNALDHARGQVGLSFSADDGLLRCVVEDEDPELPCMRTVDEDAESGRGLFLVDMLSNRWGAVPTAQGGKAIWFELPAFADAEVEMLDALAVAA</sequence>
<dbReference type="Gene3D" id="3.30.565.10">
    <property type="entry name" value="Histidine kinase-like ATPase, C-terminal domain"/>
    <property type="match status" value="1"/>
</dbReference>
<evidence type="ECO:0000256" key="1">
    <source>
        <dbReference type="ARBA" id="ARBA00022527"/>
    </source>
</evidence>
<accession>A0A438MG92</accession>
<dbReference type="PANTHER" id="PTHR35526">
    <property type="entry name" value="ANTI-SIGMA-F FACTOR RSBW-RELATED"/>
    <property type="match status" value="1"/>
</dbReference>
<dbReference type="InterPro" id="IPR036890">
    <property type="entry name" value="HATPase_C_sf"/>
</dbReference>
<dbReference type="AlphaFoldDB" id="A0A438MG92"/>
<keyword evidence="4" id="KW-1185">Reference proteome</keyword>
<evidence type="ECO:0000259" key="2">
    <source>
        <dbReference type="Pfam" id="PF13581"/>
    </source>
</evidence>
<comment type="caution">
    <text evidence="3">The sequence shown here is derived from an EMBL/GenBank/DDBJ whole genome shotgun (WGS) entry which is preliminary data.</text>
</comment>
<dbReference type="Pfam" id="PF13581">
    <property type="entry name" value="HATPase_c_2"/>
    <property type="match status" value="1"/>
</dbReference>
<keyword evidence="1" id="KW-0808">Transferase</keyword>
<dbReference type="EMBL" id="SAUN01000001">
    <property type="protein sequence ID" value="RVX44860.1"/>
    <property type="molecule type" value="Genomic_DNA"/>
</dbReference>
<dbReference type="Proteomes" id="UP000284824">
    <property type="component" value="Unassembled WGS sequence"/>
</dbReference>
<dbReference type="RefSeq" id="WP_127936568.1">
    <property type="nucleotide sequence ID" value="NZ_SAUN01000001.1"/>
</dbReference>
<evidence type="ECO:0000313" key="3">
    <source>
        <dbReference type="EMBL" id="RVX44860.1"/>
    </source>
</evidence>
<dbReference type="SUPFAM" id="SSF55874">
    <property type="entry name" value="ATPase domain of HSP90 chaperone/DNA topoisomerase II/histidine kinase"/>
    <property type="match status" value="1"/>
</dbReference>
<keyword evidence="1" id="KW-0723">Serine/threonine-protein kinase</keyword>
<gene>
    <name evidence="3" type="ORF">EDD27_7611</name>
</gene>
<organism evidence="3 4">
    <name type="scientific">Nonomuraea polychroma</name>
    <dbReference type="NCBI Taxonomy" id="46176"/>
    <lineage>
        <taxon>Bacteria</taxon>
        <taxon>Bacillati</taxon>
        <taxon>Actinomycetota</taxon>
        <taxon>Actinomycetes</taxon>
        <taxon>Streptosporangiales</taxon>
        <taxon>Streptosporangiaceae</taxon>
        <taxon>Nonomuraea</taxon>
    </lineage>
</organism>
<proteinExistence type="predicted"/>
<dbReference type="PANTHER" id="PTHR35526:SF3">
    <property type="entry name" value="ANTI-SIGMA-F FACTOR RSBW"/>
    <property type="match status" value="1"/>
</dbReference>
<evidence type="ECO:0000313" key="4">
    <source>
        <dbReference type="Proteomes" id="UP000284824"/>
    </source>
</evidence>
<dbReference type="InterPro" id="IPR050267">
    <property type="entry name" value="Anti-sigma-factor_SerPK"/>
</dbReference>
<dbReference type="GO" id="GO:0004674">
    <property type="term" value="F:protein serine/threonine kinase activity"/>
    <property type="evidence" value="ECO:0007669"/>
    <property type="project" value="UniProtKB-KW"/>
</dbReference>
<name>A0A438MG92_9ACTN</name>
<reference evidence="3 4" key="1">
    <citation type="submission" date="2019-01" db="EMBL/GenBank/DDBJ databases">
        <title>Sequencing the genomes of 1000 actinobacteria strains.</title>
        <authorList>
            <person name="Klenk H.-P."/>
        </authorList>
    </citation>
    <scope>NUCLEOTIDE SEQUENCE [LARGE SCALE GENOMIC DNA]</scope>
    <source>
        <strain evidence="3 4">DSM 43925</strain>
    </source>
</reference>
<feature type="domain" description="Histidine kinase/HSP90-like ATPase" evidence="2">
    <location>
        <begin position="36"/>
        <end position="145"/>
    </location>
</feature>